<evidence type="ECO:0000256" key="1">
    <source>
        <dbReference type="SAM" id="Phobius"/>
    </source>
</evidence>
<evidence type="ECO:0000313" key="2">
    <source>
        <dbReference type="EMBL" id="TDC01887.1"/>
    </source>
</evidence>
<sequence>MAEGGRRRPTELVLLALGPVLAAAYAAVNHTAIRAGVRAEVTGPGWEGDPPAAGEMTALGTDLWRLTWWIAAFMGVVAVAYLVMGVLLRRRGRGRTLLMVLSGVLMVPYALVFFAALSNPVHVLPGLYESPDFAAGVPGWQAATPLIVLVAGLTQAAGMTMAASTGRRAARAGAGGEITRA</sequence>
<protein>
    <submittedName>
        <fullName evidence="2">Uncharacterized protein</fullName>
    </submittedName>
</protein>
<keyword evidence="3" id="KW-1185">Reference proteome</keyword>
<accession>A0A4R4N4Z5</accession>
<dbReference type="OrthoDB" id="3543860at2"/>
<comment type="caution">
    <text evidence="2">The sequence shown here is derived from an EMBL/GenBank/DDBJ whole genome shotgun (WGS) entry which is preliminary data.</text>
</comment>
<reference evidence="2 3" key="1">
    <citation type="submission" date="2019-02" db="EMBL/GenBank/DDBJ databases">
        <title>Draft genome sequences of novel Actinobacteria.</title>
        <authorList>
            <person name="Sahin N."/>
            <person name="Ay H."/>
            <person name="Saygin H."/>
        </authorList>
    </citation>
    <scope>NUCLEOTIDE SEQUENCE [LARGE SCALE GENOMIC DNA]</scope>
    <source>
        <strain evidence="2 3">KC201</strain>
    </source>
</reference>
<proteinExistence type="predicted"/>
<dbReference type="SUPFAM" id="SSF103473">
    <property type="entry name" value="MFS general substrate transporter"/>
    <property type="match status" value="1"/>
</dbReference>
<organism evidence="2 3">
    <name type="scientific">Nonomuraea longispora</name>
    <dbReference type="NCBI Taxonomy" id="1848320"/>
    <lineage>
        <taxon>Bacteria</taxon>
        <taxon>Bacillati</taxon>
        <taxon>Actinomycetota</taxon>
        <taxon>Actinomycetes</taxon>
        <taxon>Streptosporangiales</taxon>
        <taxon>Streptosporangiaceae</taxon>
        <taxon>Nonomuraea</taxon>
    </lineage>
</organism>
<feature type="transmembrane region" description="Helical" evidence="1">
    <location>
        <begin position="137"/>
        <end position="158"/>
    </location>
</feature>
<dbReference type="RefSeq" id="WP_132337557.1">
    <property type="nucleotide sequence ID" value="NZ_SMJZ01000147.1"/>
</dbReference>
<dbReference type="AlphaFoldDB" id="A0A4R4N4Z5"/>
<keyword evidence="1" id="KW-0812">Transmembrane</keyword>
<feature type="transmembrane region" description="Helical" evidence="1">
    <location>
        <begin position="97"/>
        <end position="117"/>
    </location>
</feature>
<dbReference type="Proteomes" id="UP000295157">
    <property type="component" value="Unassembled WGS sequence"/>
</dbReference>
<feature type="transmembrane region" description="Helical" evidence="1">
    <location>
        <begin position="66"/>
        <end position="88"/>
    </location>
</feature>
<name>A0A4R4N4Z5_9ACTN</name>
<keyword evidence="1" id="KW-0472">Membrane</keyword>
<gene>
    <name evidence="2" type="ORF">E1267_30650</name>
</gene>
<keyword evidence="1" id="KW-1133">Transmembrane helix</keyword>
<dbReference type="EMBL" id="SMJZ01000147">
    <property type="protein sequence ID" value="TDC01887.1"/>
    <property type="molecule type" value="Genomic_DNA"/>
</dbReference>
<evidence type="ECO:0000313" key="3">
    <source>
        <dbReference type="Proteomes" id="UP000295157"/>
    </source>
</evidence>
<dbReference type="InterPro" id="IPR036259">
    <property type="entry name" value="MFS_trans_sf"/>
</dbReference>